<dbReference type="Proteomes" id="UP001322277">
    <property type="component" value="Chromosome 10"/>
</dbReference>
<dbReference type="RefSeq" id="XP_062787018.1">
    <property type="nucleotide sequence ID" value="XM_062930967.1"/>
</dbReference>
<evidence type="ECO:0000313" key="1">
    <source>
        <dbReference type="EMBL" id="WQF89797.1"/>
    </source>
</evidence>
<dbReference type="KEGG" id="cdet:87951311"/>
<dbReference type="AlphaFoldDB" id="A0AAX4J2N2"/>
<dbReference type="GeneID" id="87951311"/>
<evidence type="ECO:0000313" key="2">
    <source>
        <dbReference type="Proteomes" id="UP001322277"/>
    </source>
</evidence>
<dbReference type="Gene3D" id="1.25.40.20">
    <property type="entry name" value="Ankyrin repeat-containing domain"/>
    <property type="match status" value="1"/>
</dbReference>
<dbReference type="InterPro" id="IPR036770">
    <property type="entry name" value="Ankyrin_rpt-contain_sf"/>
</dbReference>
<organism evidence="1 2">
    <name type="scientific">Colletotrichum destructivum</name>
    <dbReference type="NCBI Taxonomy" id="34406"/>
    <lineage>
        <taxon>Eukaryota</taxon>
        <taxon>Fungi</taxon>
        <taxon>Dikarya</taxon>
        <taxon>Ascomycota</taxon>
        <taxon>Pezizomycotina</taxon>
        <taxon>Sordariomycetes</taxon>
        <taxon>Hypocreomycetidae</taxon>
        <taxon>Glomerellales</taxon>
        <taxon>Glomerellaceae</taxon>
        <taxon>Colletotrichum</taxon>
        <taxon>Colletotrichum destructivum species complex</taxon>
    </lineage>
</organism>
<sequence length="509" mass="57444">MVNTVFQNPTPLRMRPGELSLAKELMRMDAVFGEVSRHSLRPEFSTFILPNIYESCSDSVDAFEYGALFQALIQKSESDVRRLLLSSTDLVFERGHDNQTPLHVAVCWPRGLRLLFELVGLACDSIIDVPDSYGHSAIEFAIFLNQAESVRILLDHSAAVGLEDASLFIHSWMIDRIELRDVFGVLSNELGCRRKQLLSIALEHLPDTSISKLGLRSVSVIQNNAAEVINHLKLQLVDIPQFYQGARPGTVYHSPVMPVNLAESLFQAGFTEVDFLVDGYSPLMIIQLLTSSISFVGGLLHYPLPLINFFEEKGADIHKPIPHSSYSLCYCYLNRPEWLAPVQWPKREHLPDLSDLLASSSEGVAGQCRNQYVYDTIRLCTFVKLGMRHTCCSYRKFEKIISSGNFHGPEQCGLRVMEPAEVAEIQEEDRHTAELLEMLMAEFEARLQSHPEPLDQFILGYWGRRMKQVEAERDQIGDDNIQAMRDIGIRFGSESESSWECESAASDEA</sequence>
<proteinExistence type="predicted"/>
<reference evidence="2" key="1">
    <citation type="journal article" date="2023" name="bioRxiv">
        <title>Complete genome of the Medicago anthracnose fungus, Colletotrichum destructivum, reveals a mini-chromosome-like region within a core chromosome.</title>
        <authorList>
            <person name="Lapalu N."/>
            <person name="Simon A."/>
            <person name="Lu A."/>
            <person name="Plaumann P.-L."/>
            <person name="Amselem J."/>
            <person name="Pigne S."/>
            <person name="Auger A."/>
            <person name="Koch C."/>
            <person name="Dallery J.-F."/>
            <person name="O'Connell R.J."/>
        </authorList>
    </citation>
    <scope>NUCLEOTIDE SEQUENCE [LARGE SCALE GENOMIC DNA]</scope>
    <source>
        <strain evidence="2">CBS 520.97</strain>
    </source>
</reference>
<gene>
    <name evidence="1" type="ORF">CDEST_14811</name>
</gene>
<accession>A0AAX4J2N2</accession>
<protein>
    <submittedName>
        <fullName evidence="1">Ankyrin repeat-containing domain superfamily</fullName>
    </submittedName>
</protein>
<dbReference type="EMBL" id="CP137314">
    <property type="protein sequence ID" value="WQF89797.1"/>
    <property type="molecule type" value="Genomic_DNA"/>
</dbReference>
<dbReference type="SUPFAM" id="SSF48403">
    <property type="entry name" value="Ankyrin repeat"/>
    <property type="match status" value="1"/>
</dbReference>
<name>A0AAX4J2N2_9PEZI</name>
<keyword evidence="2" id="KW-1185">Reference proteome</keyword>